<evidence type="ECO:0000256" key="2">
    <source>
        <dbReference type="ARBA" id="ARBA00006357"/>
    </source>
</evidence>
<dbReference type="CDD" id="cd06145">
    <property type="entry name" value="REX1_like"/>
    <property type="match status" value="1"/>
</dbReference>
<comment type="subcellular location">
    <subcellularLocation>
        <location evidence="1">Nucleus</location>
    </subcellularLocation>
</comment>
<dbReference type="SUPFAM" id="SSF53098">
    <property type="entry name" value="Ribonuclease H-like"/>
    <property type="match status" value="1"/>
</dbReference>
<dbReference type="Proteomes" id="UP000886653">
    <property type="component" value="Unassembled WGS sequence"/>
</dbReference>
<dbReference type="InterPro" id="IPR013520">
    <property type="entry name" value="Ribonucl_H"/>
</dbReference>
<evidence type="ECO:0000256" key="5">
    <source>
        <dbReference type="ARBA" id="ARBA00022839"/>
    </source>
</evidence>
<dbReference type="AlphaFoldDB" id="A0A9P6TCU2"/>
<sequence>MLPSLRLLHGIPCPDHQPPQSSCLRQPCLFSHTLPRPVSTFTSTSTSTSTSATATAVGHRLASREGQLKSSLLKQRQVTRPPPPPASSIAPLPSARPSRPSIAPTPSGSSSRSKHSTSIASSSVGALAPDAPLSPPRIQVNKATTSHTPIAVRQKLLDTLYAAFLSLYAALPQRVQLGAAHRDALRQEAECMKTTSRLTYRNAIISMVARLRKRAPAPSGREGELYFTGTLAEFDERQVALAKLTSGVQTAWMEPIRFEKFLLTPEKMVELDYVVEPPENENEEESGIRADASGTEQMCERCRMPFGVSKIRLPGDEEECSFHWGKPMFERIDGVKQKIFTCCNSTESDSKPCTKGRHVFLDKSVERLHTRAPFVRLPPLGSQPTIPIVALDCELVYTTAGMWLARLTIVVPVSSSDGGTVFETLLDEFVRLPRSVSVLDLNTRFSGIQSESELESARFDLGGIQEEMARLGVDSGTVICGHGLENDLKALRLVHDRCIDTVDLFPHPRVLPMRMSLKKLSSIFLNKLVQNSDPGLGHDSLEDATIALELIKYKIEHDENV</sequence>
<comment type="caution">
    <text evidence="9">The sequence shown here is derived from an EMBL/GenBank/DDBJ whole genome shotgun (WGS) entry which is preliminary data.</text>
</comment>
<dbReference type="Gene3D" id="3.30.420.10">
    <property type="entry name" value="Ribonuclease H-like superfamily/Ribonuclease H"/>
    <property type="match status" value="1"/>
</dbReference>
<dbReference type="GO" id="GO:0004527">
    <property type="term" value="F:exonuclease activity"/>
    <property type="evidence" value="ECO:0007669"/>
    <property type="project" value="UniProtKB-KW"/>
</dbReference>
<evidence type="ECO:0000256" key="1">
    <source>
        <dbReference type="ARBA" id="ARBA00004123"/>
    </source>
</evidence>
<dbReference type="PANTHER" id="PTHR12801">
    <property type="entry name" value="RNA EXONUCLEASE REXO1 / RECO3 FAMILY MEMBER-RELATED"/>
    <property type="match status" value="1"/>
</dbReference>
<evidence type="ECO:0000256" key="7">
    <source>
        <dbReference type="SAM" id="MobiDB-lite"/>
    </source>
</evidence>
<keyword evidence="3" id="KW-0540">Nuclease</keyword>
<evidence type="ECO:0000256" key="3">
    <source>
        <dbReference type="ARBA" id="ARBA00022722"/>
    </source>
</evidence>
<dbReference type="InterPro" id="IPR034922">
    <property type="entry name" value="REX1-like_exo"/>
</dbReference>
<protein>
    <recommendedName>
        <fullName evidence="8">Exonuclease domain-containing protein</fullName>
    </recommendedName>
</protein>
<evidence type="ECO:0000313" key="10">
    <source>
        <dbReference type="Proteomes" id="UP000886653"/>
    </source>
</evidence>
<evidence type="ECO:0000256" key="4">
    <source>
        <dbReference type="ARBA" id="ARBA00022801"/>
    </source>
</evidence>
<feature type="region of interest" description="Disordered" evidence="7">
    <location>
        <begin position="40"/>
        <end position="139"/>
    </location>
</feature>
<feature type="compositionally biased region" description="Low complexity" evidence="7">
    <location>
        <begin position="40"/>
        <end position="56"/>
    </location>
</feature>
<accession>A0A9P6TCU2</accession>
<feature type="compositionally biased region" description="Low complexity" evidence="7">
    <location>
        <begin position="87"/>
        <end position="123"/>
    </location>
</feature>
<dbReference type="InterPro" id="IPR012337">
    <property type="entry name" value="RNaseH-like_sf"/>
</dbReference>
<reference evidence="9" key="1">
    <citation type="submission" date="2013-11" db="EMBL/GenBank/DDBJ databases">
        <title>Genome sequence of the fusiform rust pathogen reveals effectors for host alternation and coevolution with pine.</title>
        <authorList>
            <consortium name="DOE Joint Genome Institute"/>
            <person name="Smith K."/>
            <person name="Pendleton A."/>
            <person name="Kubisiak T."/>
            <person name="Anderson C."/>
            <person name="Salamov A."/>
            <person name="Aerts A."/>
            <person name="Riley R."/>
            <person name="Clum A."/>
            <person name="Lindquist E."/>
            <person name="Ence D."/>
            <person name="Campbell M."/>
            <person name="Kronenberg Z."/>
            <person name="Feau N."/>
            <person name="Dhillon B."/>
            <person name="Hamelin R."/>
            <person name="Burleigh J."/>
            <person name="Smith J."/>
            <person name="Yandell M."/>
            <person name="Nelson C."/>
            <person name="Grigoriev I."/>
            <person name="Davis J."/>
        </authorList>
    </citation>
    <scope>NUCLEOTIDE SEQUENCE</scope>
    <source>
        <strain evidence="9">G11</strain>
    </source>
</reference>
<proteinExistence type="inferred from homology"/>
<keyword evidence="5" id="KW-0269">Exonuclease</keyword>
<dbReference type="InterPro" id="IPR047021">
    <property type="entry name" value="REXO1/3/4-like"/>
</dbReference>
<dbReference type="SMART" id="SM00479">
    <property type="entry name" value="EXOIII"/>
    <property type="match status" value="1"/>
</dbReference>
<feature type="compositionally biased region" description="Polar residues" evidence="7">
    <location>
        <begin position="68"/>
        <end position="78"/>
    </location>
</feature>
<dbReference type="InterPro" id="IPR036397">
    <property type="entry name" value="RNaseH_sf"/>
</dbReference>
<keyword evidence="10" id="KW-1185">Reference proteome</keyword>
<keyword evidence="4" id="KW-0378">Hydrolase</keyword>
<evidence type="ECO:0000256" key="6">
    <source>
        <dbReference type="ARBA" id="ARBA00023242"/>
    </source>
</evidence>
<name>A0A9P6TCU2_9BASI</name>
<evidence type="ECO:0000313" key="9">
    <source>
        <dbReference type="EMBL" id="KAG0147741.1"/>
    </source>
</evidence>
<dbReference type="PANTHER" id="PTHR12801:SF115">
    <property type="entry name" value="FI18136P1-RELATED"/>
    <property type="match status" value="1"/>
</dbReference>
<comment type="similarity">
    <text evidence="2">Belongs to the REXO1/REXO3 family.</text>
</comment>
<dbReference type="EMBL" id="MU167244">
    <property type="protein sequence ID" value="KAG0147741.1"/>
    <property type="molecule type" value="Genomic_DNA"/>
</dbReference>
<feature type="domain" description="Exonuclease" evidence="8">
    <location>
        <begin position="387"/>
        <end position="560"/>
    </location>
</feature>
<organism evidence="9 10">
    <name type="scientific">Cronartium quercuum f. sp. fusiforme G11</name>
    <dbReference type="NCBI Taxonomy" id="708437"/>
    <lineage>
        <taxon>Eukaryota</taxon>
        <taxon>Fungi</taxon>
        <taxon>Dikarya</taxon>
        <taxon>Basidiomycota</taxon>
        <taxon>Pucciniomycotina</taxon>
        <taxon>Pucciniomycetes</taxon>
        <taxon>Pucciniales</taxon>
        <taxon>Coleosporiaceae</taxon>
        <taxon>Cronartium</taxon>
    </lineage>
</organism>
<evidence type="ECO:0000259" key="8">
    <source>
        <dbReference type="SMART" id="SM00479"/>
    </source>
</evidence>
<keyword evidence="6" id="KW-0539">Nucleus</keyword>
<dbReference type="GO" id="GO:0003676">
    <property type="term" value="F:nucleic acid binding"/>
    <property type="evidence" value="ECO:0007669"/>
    <property type="project" value="InterPro"/>
</dbReference>
<dbReference type="GO" id="GO:0005634">
    <property type="term" value="C:nucleus"/>
    <property type="evidence" value="ECO:0007669"/>
    <property type="project" value="UniProtKB-SubCell"/>
</dbReference>
<dbReference type="OrthoDB" id="8191639at2759"/>
<gene>
    <name evidence="9" type="ORF">CROQUDRAFT_655733</name>
</gene>